<dbReference type="STRING" id="41427.A0A182JB00"/>
<evidence type="ECO:0000313" key="1">
    <source>
        <dbReference type="EnsemblMetazoa" id="AATE014713-PA.1"/>
    </source>
</evidence>
<dbReference type="AlphaFoldDB" id="A0A182JB00"/>
<accession>A0A182JB00</accession>
<dbReference type="EMBL" id="AXCP01008288">
    <property type="status" value="NOT_ANNOTATED_CDS"/>
    <property type="molecule type" value="Genomic_DNA"/>
</dbReference>
<dbReference type="VEuPathDB" id="VectorBase:AATE014713"/>
<reference evidence="1" key="1">
    <citation type="submission" date="2022-08" db="UniProtKB">
        <authorList>
            <consortium name="EnsemblMetazoa"/>
        </authorList>
    </citation>
    <scope>IDENTIFICATION</scope>
    <source>
        <strain evidence="1">EBRO</strain>
    </source>
</reference>
<proteinExistence type="predicted"/>
<name>A0A182JB00_ANOAO</name>
<sequence>MIAYFPFSPFSLLEWHDQGSHFGHDKRRQVSPTVAGSLGNIFSFCHVGLKISGVTPVFAPARFPFGEGIALTKMFPRPHWSALARVHGQQRWVDLEGATVGAGGGQVRAA</sequence>
<organism evidence="1">
    <name type="scientific">Anopheles atroparvus</name>
    <name type="common">European mosquito</name>
    <dbReference type="NCBI Taxonomy" id="41427"/>
    <lineage>
        <taxon>Eukaryota</taxon>
        <taxon>Metazoa</taxon>
        <taxon>Ecdysozoa</taxon>
        <taxon>Arthropoda</taxon>
        <taxon>Hexapoda</taxon>
        <taxon>Insecta</taxon>
        <taxon>Pterygota</taxon>
        <taxon>Neoptera</taxon>
        <taxon>Endopterygota</taxon>
        <taxon>Diptera</taxon>
        <taxon>Nematocera</taxon>
        <taxon>Culicoidea</taxon>
        <taxon>Culicidae</taxon>
        <taxon>Anophelinae</taxon>
        <taxon>Anopheles</taxon>
    </lineage>
</organism>
<dbReference type="EnsemblMetazoa" id="AATE014713-RA">
    <property type="protein sequence ID" value="AATE014713-PA.1"/>
    <property type="gene ID" value="AATE014713"/>
</dbReference>
<protein>
    <submittedName>
        <fullName evidence="1">Uncharacterized protein</fullName>
    </submittedName>
</protein>